<dbReference type="GO" id="GO:0008270">
    <property type="term" value="F:zinc ion binding"/>
    <property type="evidence" value="ECO:0007669"/>
    <property type="project" value="UniProtKB-KW"/>
</dbReference>
<evidence type="ECO:0000256" key="3">
    <source>
        <dbReference type="ARBA" id="ARBA00022723"/>
    </source>
</evidence>
<feature type="domain" description="C2H2-type" evidence="10">
    <location>
        <begin position="406"/>
        <end position="433"/>
    </location>
</feature>
<feature type="compositionally biased region" description="Low complexity" evidence="9">
    <location>
        <begin position="186"/>
        <end position="197"/>
    </location>
</feature>
<feature type="domain" description="C2H2-type" evidence="10">
    <location>
        <begin position="434"/>
        <end position="461"/>
    </location>
</feature>
<dbReference type="AlphaFoldDB" id="A0A8D8S0G6"/>
<accession>A0A8D8S0G6</accession>
<dbReference type="FunFam" id="3.30.160.60:FF:000505">
    <property type="entry name" value="zinc finger protein 32 isoform X1"/>
    <property type="match status" value="1"/>
</dbReference>
<keyword evidence="6" id="KW-0862">Zinc</keyword>
<dbReference type="FunFam" id="3.30.160.60:FF:000683">
    <property type="entry name" value="Zinc finger protein 252"/>
    <property type="match status" value="2"/>
</dbReference>
<proteinExistence type="predicted"/>
<feature type="region of interest" description="Disordered" evidence="9">
    <location>
        <begin position="104"/>
        <end position="159"/>
    </location>
</feature>
<evidence type="ECO:0000256" key="8">
    <source>
        <dbReference type="PROSITE-ProRule" id="PRU00042"/>
    </source>
</evidence>
<feature type="domain" description="C2H2-type" evidence="10">
    <location>
        <begin position="294"/>
        <end position="321"/>
    </location>
</feature>
<dbReference type="GO" id="GO:0000978">
    <property type="term" value="F:RNA polymerase II cis-regulatory region sequence-specific DNA binding"/>
    <property type="evidence" value="ECO:0007669"/>
    <property type="project" value="TreeGrafter"/>
</dbReference>
<dbReference type="FunFam" id="3.30.160.60:FF:000634">
    <property type="entry name" value="Zinc finger X-chromosomal protein"/>
    <property type="match status" value="1"/>
</dbReference>
<evidence type="ECO:0000256" key="6">
    <source>
        <dbReference type="ARBA" id="ARBA00022833"/>
    </source>
</evidence>
<dbReference type="PANTHER" id="PTHR19818">
    <property type="entry name" value="ZINC FINGER PROTEIN ZIC AND GLI"/>
    <property type="match status" value="1"/>
</dbReference>
<feature type="compositionally biased region" description="Polar residues" evidence="9">
    <location>
        <begin position="119"/>
        <end position="134"/>
    </location>
</feature>
<feature type="compositionally biased region" description="Polar residues" evidence="9">
    <location>
        <begin position="500"/>
        <end position="509"/>
    </location>
</feature>
<name>A0A8D8S0G6_9HEMI</name>
<dbReference type="EMBL" id="HBUF01197647">
    <property type="protein sequence ID" value="CAG6660670.1"/>
    <property type="molecule type" value="Transcribed_RNA"/>
</dbReference>
<feature type="domain" description="C2H2-type" evidence="10">
    <location>
        <begin position="266"/>
        <end position="293"/>
    </location>
</feature>
<organism evidence="11">
    <name type="scientific">Cacopsylla melanoneura</name>
    <dbReference type="NCBI Taxonomy" id="428564"/>
    <lineage>
        <taxon>Eukaryota</taxon>
        <taxon>Metazoa</taxon>
        <taxon>Ecdysozoa</taxon>
        <taxon>Arthropoda</taxon>
        <taxon>Hexapoda</taxon>
        <taxon>Insecta</taxon>
        <taxon>Pterygota</taxon>
        <taxon>Neoptera</taxon>
        <taxon>Paraneoptera</taxon>
        <taxon>Hemiptera</taxon>
        <taxon>Sternorrhyncha</taxon>
        <taxon>Psylloidea</taxon>
        <taxon>Psyllidae</taxon>
        <taxon>Psyllinae</taxon>
        <taxon>Cacopsylla</taxon>
    </lineage>
</organism>
<dbReference type="PROSITE" id="PS00028">
    <property type="entry name" value="ZINC_FINGER_C2H2_1"/>
    <property type="match status" value="8"/>
</dbReference>
<dbReference type="InterPro" id="IPR050329">
    <property type="entry name" value="GLI_C2H2-zinc-finger"/>
</dbReference>
<dbReference type="GO" id="GO:0000981">
    <property type="term" value="F:DNA-binding transcription factor activity, RNA polymerase II-specific"/>
    <property type="evidence" value="ECO:0007669"/>
    <property type="project" value="TreeGrafter"/>
</dbReference>
<evidence type="ECO:0000256" key="9">
    <source>
        <dbReference type="SAM" id="MobiDB-lite"/>
    </source>
</evidence>
<dbReference type="Pfam" id="PF00096">
    <property type="entry name" value="zf-C2H2"/>
    <property type="match status" value="3"/>
</dbReference>
<dbReference type="PROSITE" id="PS50157">
    <property type="entry name" value="ZINC_FINGER_C2H2_2"/>
    <property type="match status" value="7"/>
</dbReference>
<evidence type="ECO:0000256" key="2">
    <source>
        <dbReference type="ARBA" id="ARBA00004123"/>
    </source>
</evidence>
<dbReference type="FunFam" id="3.30.160.60:FF:001498">
    <property type="entry name" value="Zinc finger protein 404"/>
    <property type="match status" value="1"/>
</dbReference>
<keyword evidence="7" id="KW-0539">Nucleus</keyword>
<dbReference type="Gene3D" id="3.30.160.60">
    <property type="entry name" value="Classic Zinc Finger"/>
    <property type="match status" value="8"/>
</dbReference>
<dbReference type="FunFam" id="3.30.160.60:FF:000624">
    <property type="entry name" value="zinc finger protein 697"/>
    <property type="match status" value="1"/>
</dbReference>
<sequence>MAINFSTASFAACLAAGLKVPRHVMYCIAQDTGTPYVIYNKDGTMQAAPGGVPQGAQWAPQGSPATSYALIAPTTTAQQHFHQVHLQAAPPVSSAVQIQAIQAPPVNPPHSAAPVVSQPAVTHSSSSKANVSARQTSQQNNNITSTNQHNGGTNSNNNGATINATINAVASGHVSGGGSAGNYKKQAVQGWSQQQQQECSYPTSDKDSGYDNSESGPACYSPETNATFPAYFKDEKGVNHGIFNQAGKCLPDVIQNGKTSGMPLYVRCPICQKEFKQKSTLLQHGCVHIESRPYPCGDCGKRFRQQSHLVQHLRIHNDEKPYTCIYCGRQFRQRTILNQHTRIHTGEKPHKCDYCGKCFRQKPILEQHVRIHTGEKPHECDFCGKCFRQKPILNQHLRIHTGEKPHKCQVCGQCFRQKPILDQHLRIHTGEKPYKCIHCGKDFRQKAILDQHTRTHQGERPFCCPLPNCRRRFCTEGEVKRHIDNHMTPNNRRTKARPGSPTSSLSNGTPVIKPELYFSHSYASGYNVQYATVTTSPQEGQNGALDYGGKSNAQAVS</sequence>
<dbReference type="InterPro" id="IPR036236">
    <property type="entry name" value="Znf_C2H2_sf"/>
</dbReference>
<keyword evidence="4" id="KW-0677">Repeat</keyword>
<evidence type="ECO:0000259" key="10">
    <source>
        <dbReference type="PROSITE" id="PS50157"/>
    </source>
</evidence>
<feature type="domain" description="C2H2-type" evidence="10">
    <location>
        <begin position="378"/>
        <end position="405"/>
    </location>
</feature>
<evidence type="ECO:0000256" key="7">
    <source>
        <dbReference type="ARBA" id="ARBA00023242"/>
    </source>
</evidence>
<evidence type="ECO:0000256" key="4">
    <source>
        <dbReference type="ARBA" id="ARBA00022737"/>
    </source>
</evidence>
<dbReference type="InterPro" id="IPR013087">
    <property type="entry name" value="Znf_C2H2_type"/>
</dbReference>
<comment type="subcellular location">
    <subcellularLocation>
        <location evidence="2">Nucleus</location>
    </subcellularLocation>
</comment>
<protein>
    <submittedName>
        <fullName evidence="11">Myeloid zinc finger 1</fullName>
    </submittedName>
</protein>
<feature type="region of interest" description="Disordered" evidence="9">
    <location>
        <begin position="485"/>
        <end position="510"/>
    </location>
</feature>
<evidence type="ECO:0000256" key="1">
    <source>
        <dbReference type="ARBA" id="ARBA00003767"/>
    </source>
</evidence>
<keyword evidence="5 8" id="KW-0863">Zinc-finger</keyword>
<dbReference type="SUPFAM" id="SSF57667">
    <property type="entry name" value="beta-beta-alpha zinc fingers"/>
    <property type="match status" value="4"/>
</dbReference>
<feature type="region of interest" description="Disordered" evidence="9">
    <location>
        <begin position="174"/>
        <end position="219"/>
    </location>
</feature>
<dbReference type="GO" id="GO:0045944">
    <property type="term" value="P:positive regulation of transcription by RNA polymerase II"/>
    <property type="evidence" value="ECO:0007669"/>
    <property type="project" value="UniProtKB-ARBA"/>
</dbReference>
<dbReference type="GO" id="GO:0005634">
    <property type="term" value="C:nucleus"/>
    <property type="evidence" value="ECO:0007669"/>
    <property type="project" value="UniProtKB-SubCell"/>
</dbReference>
<evidence type="ECO:0000313" key="11">
    <source>
        <dbReference type="EMBL" id="CAG6660670.1"/>
    </source>
</evidence>
<feature type="region of interest" description="Disordered" evidence="9">
    <location>
        <begin position="537"/>
        <end position="557"/>
    </location>
</feature>
<evidence type="ECO:0000256" key="5">
    <source>
        <dbReference type="ARBA" id="ARBA00022771"/>
    </source>
</evidence>
<reference evidence="11" key="1">
    <citation type="submission" date="2021-05" db="EMBL/GenBank/DDBJ databases">
        <authorList>
            <person name="Alioto T."/>
            <person name="Alioto T."/>
            <person name="Gomez Garrido J."/>
        </authorList>
    </citation>
    <scope>NUCLEOTIDE SEQUENCE</scope>
</reference>
<feature type="domain" description="C2H2-type" evidence="10">
    <location>
        <begin position="350"/>
        <end position="377"/>
    </location>
</feature>
<feature type="domain" description="C2H2-type" evidence="10">
    <location>
        <begin position="322"/>
        <end position="349"/>
    </location>
</feature>
<dbReference type="PANTHER" id="PTHR19818:SF161">
    <property type="entry name" value="C2H2-TYPE DOMAIN-CONTAINING PROTEIN"/>
    <property type="match status" value="1"/>
</dbReference>
<comment type="function">
    <text evidence="1">May be involved in transcriptional regulation.</text>
</comment>
<keyword evidence="3" id="KW-0479">Metal-binding</keyword>
<dbReference type="SMART" id="SM00355">
    <property type="entry name" value="ZnF_C2H2"/>
    <property type="match status" value="8"/>
</dbReference>
<feature type="compositionally biased region" description="Low complexity" evidence="9">
    <location>
        <begin position="135"/>
        <end position="159"/>
    </location>
</feature>